<keyword evidence="4" id="KW-0732">Signal</keyword>
<dbReference type="InterPro" id="IPR013210">
    <property type="entry name" value="LRR_N_plant-typ"/>
</dbReference>
<keyword evidence="5" id="KW-0677">Repeat</keyword>
<gene>
    <name evidence="11" type="ORF">BAE44_0008564</name>
</gene>
<evidence type="ECO:0000256" key="2">
    <source>
        <dbReference type="ARBA" id="ARBA00022614"/>
    </source>
</evidence>
<evidence type="ECO:0000313" key="11">
    <source>
        <dbReference type="EMBL" id="OEL30417.1"/>
    </source>
</evidence>
<dbReference type="SUPFAM" id="SSF52058">
    <property type="entry name" value="L domain-like"/>
    <property type="match status" value="1"/>
</dbReference>
<dbReference type="InterPro" id="IPR032675">
    <property type="entry name" value="LRR_dom_sf"/>
</dbReference>
<comment type="subcellular location">
    <subcellularLocation>
        <location evidence="1">Membrane</location>
        <topology evidence="1">Single-pass type I membrane protein</topology>
    </subcellularLocation>
</comment>
<evidence type="ECO:0000256" key="7">
    <source>
        <dbReference type="ARBA" id="ARBA00023136"/>
    </source>
</evidence>
<dbReference type="STRING" id="888268.A0A1E5VZ82"/>
<dbReference type="InterPro" id="IPR001611">
    <property type="entry name" value="Leu-rich_rpt"/>
</dbReference>
<evidence type="ECO:0000256" key="1">
    <source>
        <dbReference type="ARBA" id="ARBA00004479"/>
    </source>
</evidence>
<comment type="caution">
    <text evidence="11">The sequence shown here is derived from an EMBL/GenBank/DDBJ whole genome shotgun (WGS) entry which is preliminary data.</text>
</comment>
<evidence type="ECO:0000256" key="5">
    <source>
        <dbReference type="ARBA" id="ARBA00022737"/>
    </source>
</evidence>
<keyword evidence="3" id="KW-0812">Transmembrane</keyword>
<evidence type="ECO:0000256" key="3">
    <source>
        <dbReference type="ARBA" id="ARBA00022692"/>
    </source>
</evidence>
<protein>
    <recommendedName>
        <fullName evidence="10">Leucine-rich repeat-containing N-terminal plant-type domain-containing protein</fullName>
    </recommendedName>
</protein>
<dbReference type="FunFam" id="3.80.10.10:FF:000649">
    <property type="entry name" value="Leucine Rich Repeat family protein"/>
    <property type="match status" value="1"/>
</dbReference>
<keyword evidence="8" id="KW-0325">Glycoprotein</keyword>
<feature type="region of interest" description="Disordered" evidence="9">
    <location>
        <begin position="496"/>
        <end position="524"/>
    </location>
</feature>
<dbReference type="Proteomes" id="UP000095767">
    <property type="component" value="Unassembled WGS sequence"/>
</dbReference>
<evidence type="ECO:0000313" key="12">
    <source>
        <dbReference type="Proteomes" id="UP000095767"/>
    </source>
</evidence>
<sequence length="524" mass="57118">MSARLMLRRLQGDAAILSILIVTHTLSSSSAQARLNLGEGCITSEREALISFKENFKDPAGRLSSWRGEDCCSWKGLRCRNRTGHVVKLDLRGQLMDDFGDPKGVMLQGEIRSSIAALQQLRYLDLSLSDFNFTRVPLFLGTLKNLRYLNLSDANFMGSVRSQLGNLSRLKYLDLCYSGYLEVSDLSWLPRLSLLDSLDMSGLNLTSARDWVSKVNMLRNLKTLTLSGCLLDNRVSTLSHSNLTHLEILDLSYGQFNSLLQHNWFWGLTTIKNLLLSECGWSGPIPDALGNMPSLEVLYLDGNYLSGIMPTNLENVCNLQLLDKNTNNITGNMMESLPECSWSKLRKLDSHGGKLTGQLPVWIGNLTSLSYLDISQNMDLAIGGLDLAIDHLASILDYITDSVGDLDIDGQASTHPRAAVERLAFEGGTLPHARDVTTNSRVTAHPPASSTFVGMAGYASTSVFDLLKECTEDSSSDAGDSNVVLAHRECYMVNTAGDTSGDAPPPPPVDTTDGTAGAATNTVA</sequence>
<reference evidence="11 12" key="1">
    <citation type="submission" date="2016-09" db="EMBL/GenBank/DDBJ databases">
        <title>The draft genome of Dichanthelium oligosanthes: A C3 panicoid grass species.</title>
        <authorList>
            <person name="Studer A.J."/>
            <person name="Schnable J.C."/>
            <person name="Brutnell T.P."/>
        </authorList>
    </citation>
    <scope>NUCLEOTIDE SEQUENCE [LARGE SCALE GENOMIC DNA]</scope>
    <source>
        <strain evidence="12">cv. Kellogg 1175</strain>
        <tissue evidence="11">Leaf</tissue>
    </source>
</reference>
<name>A0A1E5VZ82_9POAL</name>
<keyword evidence="7" id="KW-0472">Membrane</keyword>
<accession>A0A1E5VZ82</accession>
<feature type="domain" description="Leucine-rich repeat-containing N-terminal plant-type" evidence="10">
    <location>
        <begin position="44"/>
        <end position="79"/>
    </location>
</feature>
<evidence type="ECO:0000256" key="6">
    <source>
        <dbReference type="ARBA" id="ARBA00022989"/>
    </source>
</evidence>
<evidence type="ECO:0000256" key="9">
    <source>
        <dbReference type="SAM" id="MobiDB-lite"/>
    </source>
</evidence>
<dbReference type="Pfam" id="PF00560">
    <property type="entry name" value="LRR_1"/>
    <property type="match status" value="1"/>
</dbReference>
<dbReference type="PANTHER" id="PTHR48063">
    <property type="entry name" value="LRR RECEPTOR-LIKE KINASE"/>
    <property type="match status" value="1"/>
</dbReference>
<dbReference type="EMBL" id="LWDX02025742">
    <property type="protein sequence ID" value="OEL30417.1"/>
    <property type="molecule type" value="Genomic_DNA"/>
</dbReference>
<dbReference type="AlphaFoldDB" id="A0A1E5VZ82"/>
<dbReference type="PANTHER" id="PTHR48063:SF31">
    <property type="entry name" value="OS01G0601700 PROTEIN"/>
    <property type="match status" value="1"/>
</dbReference>
<dbReference type="Pfam" id="PF08263">
    <property type="entry name" value="LRRNT_2"/>
    <property type="match status" value="1"/>
</dbReference>
<evidence type="ECO:0000259" key="10">
    <source>
        <dbReference type="Pfam" id="PF08263"/>
    </source>
</evidence>
<dbReference type="InterPro" id="IPR046956">
    <property type="entry name" value="RLP23-like"/>
</dbReference>
<keyword evidence="2" id="KW-0433">Leucine-rich repeat</keyword>
<dbReference type="Gene3D" id="3.80.10.10">
    <property type="entry name" value="Ribonuclease Inhibitor"/>
    <property type="match status" value="2"/>
</dbReference>
<feature type="compositionally biased region" description="Low complexity" evidence="9">
    <location>
        <begin position="510"/>
        <end position="524"/>
    </location>
</feature>
<dbReference type="GO" id="GO:0016020">
    <property type="term" value="C:membrane"/>
    <property type="evidence" value="ECO:0007669"/>
    <property type="project" value="UniProtKB-SubCell"/>
</dbReference>
<evidence type="ECO:0000256" key="4">
    <source>
        <dbReference type="ARBA" id="ARBA00022729"/>
    </source>
</evidence>
<keyword evidence="12" id="KW-1185">Reference proteome</keyword>
<organism evidence="11 12">
    <name type="scientific">Dichanthelium oligosanthes</name>
    <dbReference type="NCBI Taxonomy" id="888268"/>
    <lineage>
        <taxon>Eukaryota</taxon>
        <taxon>Viridiplantae</taxon>
        <taxon>Streptophyta</taxon>
        <taxon>Embryophyta</taxon>
        <taxon>Tracheophyta</taxon>
        <taxon>Spermatophyta</taxon>
        <taxon>Magnoliopsida</taxon>
        <taxon>Liliopsida</taxon>
        <taxon>Poales</taxon>
        <taxon>Poaceae</taxon>
        <taxon>PACMAD clade</taxon>
        <taxon>Panicoideae</taxon>
        <taxon>Panicodae</taxon>
        <taxon>Paniceae</taxon>
        <taxon>Dichantheliinae</taxon>
        <taxon>Dichanthelium</taxon>
    </lineage>
</organism>
<keyword evidence="6" id="KW-1133">Transmembrane helix</keyword>
<proteinExistence type="predicted"/>
<evidence type="ECO:0000256" key="8">
    <source>
        <dbReference type="ARBA" id="ARBA00023180"/>
    </source>
</evidence>
<dbReference type="OrthoDB" id="1907415at2759"/>